<keyword evidence="5" id="KW-1185">Reference proteome</keyword>
<dbReference type="Proteomes" id="UP000327044">
    <property type="component" value="Unassembled WGS sequence"/>
</dbReference>
<evidence type="ECO:0000256" key="1">
    <source>
        <dbReference type="SAM" id="MobiDB-lite"/>
    </source>
</evidence>
<dbReference type="GO" id="GO:0003676">
    <property type="term" value="F:nucleic acid binding"/>
    <property type="evidence" value="ECO:0007669"/>
    <property type="project" value="UniProtKB-UniRule"/>
</dbReference>
<feature type="compositionally biased region" description="Polar residues" evidence="1">
    <location>
        <begin position="15"/>
        <end position="34"/>
    </location>
</feature>
<dbReference type="EMBL" id="VVIM01000003">
    <property type="protein sequence ID" value="KAB0800984.1"/>
    <property type="molecule type" value="Genomic_DNA"/>
</dbReference>
<sequence>MTVTKGRRPSYIFPKSNQTSGSESLHIATPSTTDVDSDTEAAPRRFPLKNGACTIFETIYVDRKNVGRRKQRMLFNHLRIVDEEVEDSDYFQLMEDYKTPFARVLGDADALRQWNEFIELPEEEQRQLTELVPNIQPIQSGKRDNLRPKLSSRIKRAIKIKKDLSLDMVQTIENGLVDYFLCSPEGIFVSTPPTSFERLLLHAIANYHHLKSISIIEIEIRTVQVTCNEEVWKPMDVSFCNFAKQLSQ</sequence>
<organism evidence="3">
    <name type="scientific">Photinus pyralis</name>
    <name type="common">Common eastern firefly</name>
    <name type="synonym">Lampyris pyralis</name>
    <dbReference type="NCBI Taxonomy" id="7054"/>
    <lineage>
        <taxon>Eukaryota</taxon>
        <taxon>Metazoa</taxon>
        <taxon>Ecdysozoa</taxon>
        <taxon>Arthropoda</taxon>
        <taxon>Hexapoda</taxon>
        <taxon>Insecta</taxon>
        <taxon>Pterygota</taxon>
        <taxon>Neoptera</taxon>
        <taxon>Endopterygota</taxon>
        <taxon>Coleoptera</taxon>
        <taxon>Polyphaga</taxon>
        <taxon>Elateriformia</taxon>
        <taxon>Elateroidea</taxon>
        <taxon>Lampyridae</taxon>
        <taxon>Lampyrinae</taxon>
        <taxon>Photinus</taxon>
    </lineage>
</organism>
<feature type="region of interest" description="Disordered" evidence="1">
    <location>
        <begin position="1"/>
        <end position="41"/>
    </location>
</feature>
<evidence type="ECO:0000313" key="5">
    <source>
        <dbReference type="Proteomes" id="UP000327044"/>
    </source>
</evidence>
<dbReference type="EMBL" id="GEZM01063940">
    <property type="protein sequence ID" value="JAV68899.1"/>
    <property type="molecule type" value="Transcribed_RNA"/>
</dbReference>
<dbReference type="PANTHER" id="PTHR32019">
    <property type="entry name" value="R3H DOMAIN-CONTAINING PROTEIN 4"/>
    <property type="match status" value="1"/>
</dbReference>
<evidence type="ECO:0000259" key="2">
    <source>
        <dbReference type="PROSITE" id="PS51061"/>
    </source>
</evidence>
<dbReference type="InParanoid" id="A0A1Y1L5E0"/>
<reference evidence="3" key="1">
    <citation type="journal article" date="2016" name="Sci. Rep.">
        <title>Molecular characterization of firefly nuptial gifts: a multi-omics approach sheds light on postcopulatory sexual selection.</title>
        <authorList>
            <person name="Al-Wathiqui N."/>
            <person name="Fallon T.R."/>
            <person name="South A."/>
            <person name="Weng J.K."/>
            <person name="Lewis S.M."/>
        </authorList>
    </citation>
    <scope>NUCLEOTIDE SEQUENCE</scope>
</reference>
<dbReference type="SUPFAM" id="SSF82708">
    <property type="entry name" value="R3H domain"/>
    <property type="match status" value="1"/>
</dbReference>
<reference evidence="4 5" key="2">
    <citation type="journal article" date="2018" name="Elife">
        <title>Firefly genomes illuminate parallel origins of bioluminescence in beetles.</title>
        <authorList>
            <person name="Fallon T.R."/>
            <person name="Lower S.E."/>
            <person name="Chang C.H."/>
            <person name="Bessho-Uehara M."/>
            <person name="Martin G.J."/>
            <person name="Bewick A.J."/>
            <person name="Behringer M."/>
            <person name="Debat H.J."/>
            <person name="Wong I."/>
            <person name="Day J.C."/>
            <person name="Suvorov A."/>
            <person name="Silva C.J."/>
            <person name="Stanger-Hall K.F."/>
            <person name="Hall D.W."/>
            <person name="Schmitz R.J."/>
            <person name="Nelson D.R."/>
            <person name="Lewis S.M."/>
            <person name="Shigenobu S."/>
            <person name="Bybee S.M."/>
            <person name="Larracuente A.M."/>
            <person name="Oba Y."/>
            <person name="Weng J.K."/>
        </authorList>
    </citation>
    <scope>NUCLEOTIDE SEQUENCE [LARGE SCALE GENOMIC DNA]</scope>
    <source>
        <strain evidence="4">1611_PpyrPB1</strain>
        <tissue evidence="4">Whole body</tissue>
    </source>
</reference>
<dbReference type="EMBL" id="GEZM01063938">
    <property type="protein sequence ID" value="JAV68901.1"/>
    <property type="molecule type" value="Transcribed_RNA"/>
</dbReference>
<evidence type="ECO:0000313" key="4">
    <source>
        <dbReference type="EMBL" id="KAB0800984.1"/>
    </source>
</evidence>
<dbReference type="InterPro" id="IPR039629">
    <property type="entry name" value="R3HDM4"/>
</dbReference>
<evidence type="ECO:0000313" key="3">
    <source>
        <dbReference type="EMBL" id="JAV68899.1"/>
    </source>
</evidence>
<reference evidence="4" key="3">
    <citation type="submission" date="2019-08" db="EMBL/GenBank/DDBJ databases">
        <authorList>
            <consortium name="Photinus pyralis genome working group"/>
            <person name="Fallon T.R."/>
            <person name="Sander Lower S.E."/>
            <person name="Weng J.-K."/>
        </authorList>
    </citation>
    <scope>NUCLEOTIDE SEQUENCE</scope>
    <source>
        <strain evidence="4">1611_PpyrPB1</strain>
        <tissue evidence="4">Whole body</tissue>
    </source>
</reference>
<dbReference type="AlphaFoldDB" id="A0A1Y1L5E0"/>
<accession>A0A1Y1L5E0</accession>
<protein>
    <recommendedName>
        <fullName evidence="2">R3H domain-containing protein</fullName>
    </recommendedName>
</protein>
<dbReference type="InterPro" id="IPR001374">
    <property type="entry name" value="R3H_dom"/>
</dbReference>
<name>A0A1Y1L5E0_PHOPY</name>
<dbReference type="PROSITE" id="PS51061">
    <property type="entry name" value="R3H"/>
    <property type="match status" value="1"/>
</dbReference>
<dbReference type="PANTHER" id="PTHR32019:SF2">
    <property type="entry name" value="R3H DOMAIN-CONTAINING PROTEIN 4"/>
    <property type="match status" value="1"/>
</dbReference>
<dbReference type="InterPro" id="IPR036867">
    <property type="entry name" value="R3H_dom_sf"/>
</dbReference>
<gene>
    <name evidence="4" type="ORF">PPYR_05338</name>
</gene>
<feature type="domain" description="R3H" evidence="2">
    <location>
        <begin position="155"/>
        <end position="229"/>
    </location>
</feature>
<proteinExistence type="predicted"/>
<dbReference type="OrthoDB" id="75169at2759"/>